<keyword evidence="1" id="KW-0812">Transmembrane</keyword>
<reference evidence="2 3" key="1">
    <citation type="submission" date="2020-08" db="EMBL/GenBank/DDBJ databases">
        <title>Genomic Encyclopedia of Type Strains, Phase III (KMG-III): the genomes of soil and plant-associated and newly described type strains.</title>
        <authorList>
            <person name="Whitman W."/>
        </authorList>
    </citation>
    <scope>NUCLEOTIDE SEQUENCE [LARGE SCALE GENOMIC DNA]</scope>
    <source>
        <strain evidence="2 3">CECT 8075</strain>
    </source>
</reference>
<evidence type="ECO:0000313" key="2">
    <source>
        <dbReference type="EMBL" id="MBB3206757.1"/>
    </source>
</evidence>
<dbReference type="RefSeq" id="WP_184305186.1">
    <property type="nucleotide sequence ID" value="NZ_JACHXU010000007.1"/>
</dbReference>
<sequence length="108" mass="12266">MSHLCCERRQQRNRAITYARQTVQWAIPGILLCVMPKCPFCVAAYMTVFTGIALPLPLAGGIRIGLLAICTASLCWLTIVSGLRLHRQWRRRPNDRDQPLPTTDRSLF</sequence>
<evidence type="ECO:0000256" key="1">
    <source>
        <dbReference type="SAM" id="Phobius"/>
    </source>
</evidence>
<accession>A0A7W5DYY2</accession>
<organism evidence="2 3">
    <name type="scientific">Aporhodopirellula rubra</name>
    <dbReference type="NCBI Taxonomy" id="980271"/>
    <lineage>
        <taxon>Bacteria</taxon>
        <taxon>Pseudomonadati</taxon>
        <taxon>Planctomycetota</taxon>
        <taxon>Planctomycetia</taxon>
        <taxon>Pirellulales</taxon>
        <taxon>Pirellulaceae</taxon>
        <taxon>Aporhodopirellula</taxon>
    </lineage>
</organism>
<dbReference type="AlphaFoldDB" id="A0A7W5DYY2"/>
<proteinExistence type="predicted"/>
<protein>
    <submittedName>
        <fullName evidence="2">Uncharacterized protein</fullName>
    </submittedName>
</protein>
<keyword evidence="3" id="KW-1185">Reference proteome</keyword>
<evidence type="ECO:0000313" key="3">
    <source>
        <dbReference type="Proteomes" id="UP000536179"/>
    </source>
</evidence>
<keyword evidence="1" id="KW-0472">Membrane</keyword>
<dbReference type="Proteomes" id="UP000536179">
    <property type="component" value="Unassembled WGS sequence"/>
</dbReference>
<name>A0A7W5DYY2_9BACT</name>
<dbReference type="EMBL" id="JACHXU010000007">
    <property type="protein sequence ID" value="MBB3206757.1"/>
    <property type="molecule type" value="Genomic_DNA"/>
</dbReference>
<feature type="transmembrane region" description="Helical" evidence="1">
    <location>
        <begin position="64"/>
        <end position="83"/>
    </location>
</feature>
<gene>
    <name evidence="2" type="ORF">FHS27_002569</name>
</gene>
<keyword evidence="1" id="KW-1133">Transmembrane helix</keyword>
<comment type="caution">
    <text evidence="2">The sequence shown here is derived from an EMBL/GenBank/DDBJ whole genome shotgun (WGS) entry which is preliminary data.</text>
</comment>